<evidence type="ECO:0000256" key="1">
    <source>
        <dbReference type="ARBA" id="ARBA00022574"/>
    </source>
</evidence>
<keyword evidence="1 3" id="KW-0853">WD repeat</keyword>
<name>A0A409WIS7_PSICY</name>
<feature type="compositionally biased region" description="Basic and acidic residues" evidence="4">
    <location>
        <begin position="50"/>
        <end position="60"/>
    </location>
</feature>
<organism evidence="5 6">
    <name type="scientific">Psilocybe cyanescens</name>
    <dbReference type="NCBI Taxonomy" id="93625"/>
    <lineage>
        <taxon>Eukaryota</taxon>
        <taxon>Fungi</taxon>
        <taxon>Dikarya</taxon>
        <taxon>Basidiomycota</taxon>
        <taxon>Agaricomycotina</taxon>
        <taxon>Agaricomycetes</taxon>
        <taxon>Agaricomycetidae</taxon>
        <taxon>Agaricales</taxon>
        <taxon>Agaricineae</taxon>
        <taxon>Strophariaceae</taxon>
        <taxon>Psilocybe</taxon>
    </lineage>
</organism>
<dbReference type="InterPro" id="IPR015943">
    <property type="entry name" value="WD40/YVTN_repeat-like_dom_sf"/>
</dbReference>
<feature type="region of interest" description="Disordered" evidence="4">
    <location>
        <begin position="44"/>
        <end position="129"/>
    </location>
</feature>
<feature type="repeat" description="WD" evidence="3">
    <location>
        <begin position="493"/>
        <end position="519"/>
    </location>
</feature>
<feature type="repeat" description="WD" evidence="3">
    <location>
        <begin position="784"/>
        <end position="797"/>
    </location>
</feature>
<gene>
    <name evidence="5" type="ORF">CVT25_011625</name>
</gene>
<dbReference type="SUPFAM" id="SSF50978">
    <property type="entry name" value="WD40 repeat-like"/>
    <property type="match status" value="1"/>
</dbReference>
<accession>A0A409WIS7</accession>
<protein>
    <submittedName>
        <fullName evidence="5">Uncharacterized protein</fullName>
    </submittedName>
</protein>
<keyword evidence="2" id="KW-0677">Repeat</keyword>
<dbReference type="Gene3D" id="2.130.10.10">
    <property type="entry name" value="YVTN repeat-like/Quinoprotein amine dehydrogenase"/>
    <property type="match status" value="2"/>
</dbReference>
<evidence type="ECO:0000313" key="5">
    <source>
        <dbReference type="EMBL" id="PPQ78402.1"/>
    </source>
</evidence>
<sequence>MTSRIAPSTPRGQPVIDVDQVYLKYEYNSDEDGIETIDANTFRQSVRRSAGREKEKDKMRRSVAAGLAASRTPQTPRTREDSVTRLGPQAVNTERVTQKHLASSSSNANTGISSQPLAAPAPRVSNSINHPSELGAVIQRQQKRSISNTPQPVEASVLQKRRKLNDSVPGPTHNSWDQPIAGPSRLVHSTPNTTTIITTPPIPRPKNAPANIKQQLLSPKRQREIIELSSDGEEVIEMLTPKKKIKRSDSPFRTFSPIEIESSDDDMGEAFAFNTLPEPTHKPEPEPQLSDDDGWDWDTIADIRDSERWYPTLNYPEDEEEVDIDIERLSIDGLMHLSSPPPTRYIHPDTSKWSALPPKDRSTNSVEFIWDKLRTVPNLHFRPRIRHAMLTPTHVRPWDVDFHLHSLNCEHSFKKAPGCINRIEQSGEWTAIGSASLGGLPDVDTAVDDPSSAYNRPGSLLTWRNGLDIPSGHTLKKSVDPATGTPVFKYYAVHDVKFDPHSAAFASTGADRRLRIWTLADDLSEADEQSPVPNDMLEVQGRSRWKNSDTKTYTRTPIEIVFNPESSMLAVAEKKVNIYKITELGQDSHSFRLHNSREPHIIGNMAWGVGSTTDQLFVSSEPDPDVLLPTPCFDGVHKVYCATEETFLYELDAKEAGDALVVNTTGDILALSTCGAENTHILRLYDIRRQRKRATAAIQLEFFPKRHANYEGEVTCAAFSPDGIYLAMARDDNHVHVYDVRMLTRGLIFDYEHFGESKVASQDDMYGVVKVHWMHSAQTRRMALVSGGEDGCVRLWNPMHSGENEDNGKPVARMNSDIGSFSVGDRFEGEHQLVVGDSAGEVRIFNDII</sequence>
<dbReference type="AlphaFoldDB" id="A0A409WIS7"/>
<dbReference type="InterPro" id="IPR036322">
    <property type="entry name" value="WD40_repeat_dom_sf"/>
</dbReference>
<evidence type="ECO:0000256" key="4">
    <source>
        <dbReference type="SAM" id="MobiDB-lite"/>
    </source>
</evidence>
<dbReference type="STRING" id="93625.A0A409WIS7"/>
<dbReference type="EMBL" id="NHYD01003420">
    <property type="protein sequence ID" value="PPQ78402.1"/>
    <property type="molecule type" value="Genomic_DNA"/>
</dbReference>
<dbReference type="PROSITE" id="PS50082">
    <property type="entry name" value="WD_REPEATS_2"/>
    <property type="match status" value="3"/>
</dbReference>
<dbReference type="InterPro" id="IPR001680">
    <property type="entry name" value="WD40_rpt"/>
</dbReference>
<dbReference type="PANTHER" id="PTHR19848:SF8">
    <property type="entry name" value="F-BOX AND WD REPEAT DOMAIN CONTAINING 7"/>
    <property type="match status" value="1"/>
</dbReference>
<feature type="region of interest" description="Disordered" evidence="4">
    <location>
        <begin position="168"/>
        <end position="192"/>
    </location>
</feature>
<dbReference type="Pfam" id="PF00400">
    <property type="entry name" value="WD40"/>
    <property type="match status" value="3"/>
</dbReference>
<dbReference type="OrthoDB" id="10248252at2759"/>
<evidence type="ECO:0000256" key="2">
    <source>
        <dbReference type="ARBA" id="ARBA00022737"/>
    </source>
</evidence>
<proteinExistence type="predicted"/>
<feature type="region of interest" description="Disordered" evidence="4">
    <location>
        <begin position="276"/>
        <end position="295"/>
    </location>
</feature>
<dbReference type="InParanoid" id="A0A409WIS7"/>
<dbReference type="Proteomes" id="UP000283269">
    <property type="component" value="Unassembled WGS sequence"/>
</dbReference>
<keyword evidence="6" id="KW-1185">Reference proteome</keyword>
<comment type="caution">
    <text evidence="5">The sequence shown here is derived from an EMBL/GenBank/DDBJ whole genome shotgun (WGS) entry which is preliminary data.</text>
</comment>
<dbReference type="PANTHER" id="PTHR19848">
    <property type="entry name" value="WD40 REPEAT PROTEIN"/>
    <property type="match status" value="1"/>
</dbReference>
<reference evidence="5 6" key="1">
    <citation type="journal article" date="2018" name="Evol. Lett.">
        <title>Horizontal gene cluster transfer increased hallucinogenic mushroom diversity.</title>
        <authorList>
            <person name="Reynolds H.T."/>
            <person name="Vijayakumar V."/>
            <person name="Gluck-Thaler E."/>
            <person name="Korotkin H.B."/>
            <person name="Matheny P.B."/>
            <person name="Slot J.C."/>
        </authorList>
    </citation>
    <scope>NUCLEOTIDE SEQUENCE [LARGE SCALE GENOMIC DNA]</scope>
    <source>
        <strain evidence="5 6">2631</strain>
    </source>
</reference>
<feature type="repeat" description="WD" evidence="3">
    <location>
        <begin position="707"/>
        <end position="741"/>
    </location>
</feature>
<evidence type="ECO:0000313" key="6">
    <source>
        <dbReference type="Proteomes" id="UP000283269"/>
    </source>
</evidence>
<dbReference type="SMART" id="SM00320">
    <property type="entry name" value="WD40"/>
    <property type="match status" value="3"/>
</dbReference>
<evidence type="ECO:0000256" key="3">
    <source>
        <dbReference type="PROSITE-ProRule" id="PRU00221"/>
    </source>
</evidence>